<dbReference type="Proteomes" id="UP000650582">
    <property type="component" value="Unassembled WGS sequence"/>
</dbReference>
<gene>
    <name evidence="8" type="ORF">RHS04_05449</name>
</gene>
<keyword evidence="4 5" id="KW-0206">Cytoskeleton</keyword>
<protein>
    <recommendedName>
        <fullName evidence="5">Spindle pole body component</fullName>
    </recommendedName>
</protein>
<evidence type="ECO:0000256" key="1">
    <source>
        <dbReference type="ARBA" id="ARBA00010337"/>
    </source>
</evidence>
<dbReference type="GO" id="GO:0051011">
    <property type="term" value="F:microtubule minus-end binding"/>
    <property type="evidence" value="ECO:0007669"/>
    <property type="project" value="TreeGrafter"/>
</dbReference>
<feature type="compositionally biased region" description="Polar residues" evidence="6">
    <location>
        <begin position="25"/>
        <end position="42"/>
    </location>
</feature>
<evidence type="ECO:0000256" key="2">
    <source>
        <dbReference type="ARBA" id="ARBA00022490"/>
    </source>
</evidence>
<organism evidence="8 9">
    <name type="scientific">Rhizoctonia solani</name>
    <dbReference type="NCBI Taxonomy" id="456999"/>
    <lineage>
        <taxon>Eukaryota</taxon>
        <taxon>Fungi</taxon>
        <taxon>Dikarya</taxon>
        <taxon>Basidiomycota</taxon>
        <taxon>Agaricomycotina</taxon>
        <taxon>Agaricomycetes</taxon>
        <taxon>Cantharellales</taxon>
        <taxon>Ceratobasidiaceae</taxon>
        <taxon>Rhizoctonia</taxon>
    </lineage>
</organism>
<comment type="subcellular location">
    <subcellularLocation>
        <location evidence="5">Cytoplasm</location>
        <location evidence="5">Cytoskeleton</location>
        <location evidence="5">Microtubule organizing center</location>
    </subcellularLocation>
</comment>
<dbReference type="GO" id="GO:0000930">
    <property type="term" value="C:gamma-tubulin complex"/>
    <property type="evidence" value="ECO:0007669"/>
    <property type="project" value="TreeGrafter"/>
</dbReference>
<feature type="region of interest" description="Disordered" evidence="6">
    <location>
        <begin position="25"/>
        <end position="61"/>
    </location>
</feature>
<dbReference type="InterPro" id="IPR042241">
    <property type="entry name" value="GCP_C_sf"/>
</dbReference>
<evidence type="ECO:0000256" key="3">
    <source>
        <dbReference type="ARBA" id="ARBA00022701"/>
    </source>
</evidence>
<dbReference type="InterPro" id="IPR040457">
    <property type="entry name" value="GCP_C"/>
</dbReference>
<dbReference type="Pfam" id="PF04130">
    <property type="entry name" value="GCP_C_terminal"/>
    <property type="match status" value="1"/>
</dbReference>
<evidence type="ECO:0000313" key="8">
    <source>
        <dbReference type="EMBL" id="KAF8678217.1"/>
    </source>
</evidence>
<dbReference type="GO" id="GO:0005816">
    <property type="term" value="C:spindle pole body"/>
    <property type="evidence" value="ECO:0007669"/>
    <property type="project" value="UniProtKB-ARBA"/>
</dbReference>
<keyword evidence="2 5" id="KW-0963">Cytoplasm</keyword>
<evidence type="ECO:0000313" key="9">
    <source>
        <dbReference type="Proteomes" id="UP000650582"/>
    </source>
</evidence>
<sequence>MFSIDSNALNQTRFVVHPLKPINLSTPFDSTESQSPGETTRISDSDSDSNQSGDVQLEDDEPDVWTVKASEGIAKNSVRSIVVKLGTRITSRQTFSWDAPVKGLPTRSAFLSEQSAKVFVAARFHVQPRLISDGDAVRRFISPADLLSSLRTTLLGGTSQLFSWDERDAQHTVRVENNEFGQTILVLGELSEETTSSLIAPLLEIGTLIRRIENTVLELRRPSTAAASRALAYSLQSIISLIQSELTTRLPETLTMASLSRLSTSFNDLRFELTTLAELCHCKPLNESPPFAELPSTQTSLLDHLFLALDHAISHSAPYRTSAMIAYLLVTSSQDFNDSLAVTIGLVLRSSRPAKSLVSGHKIDLPSFFSERSKLVLGSAARALDILRRADPEHPLCRTDWAWKGPGWGWFDKDLHAVDALTQKHILNVRKTLNGLYGAAYAITSPVESEDNENETRSITSKDGISPSSEPTETTTSVPSPSEPVRVYKPEIATFSVFDQPPGSHIPAPIKDISVAQFISNGPRVLPLSAPTLPLLLDVSLLALPLAHSRLISSALFRVFTGRLAFKAHLKVLRGFLLGDDAKFWSRLRGALFEEAGISHVSAAVGRGIRAGVRVRLGIADTTRDNMADERAEREGRSREWGVGLAVGLSDREGAGTWPPGGAELGLRLRHVIDDTLGVGWGIASTSDSDDEESETARERGPERIVLKETPWRLGFILRDLEEESPEGRARWLNPNAIEALDFLCLDYKPPDPIDAIITLDIRHKMHRIFTFLLRLLRVETVTRILFNTIFQEEGLDSPPVLLMARFKIQSFISSLIGYVKDMAIGFHWDSFLAKLDEIEREDESKSESTLPRDLKKERMASDIFAVHSHLSNTMDQILESCLLRARQRAVGNALKECMETVLVLGKLVGDRCRQHSSSFQDETYEKQFVLNVAKVLRRFDRLHNALIAALRALDLKGVSIAAGAGPLSTDDIQLLRRQEGESEGIYGRMATWLDPAARCTKPKTITA</sequence>
<dbReference type="Gene3D" id="1.20.120.1900">
    <property type="entry name" value="Gamma-tubulin complex, C-terminal domain"/>
    <property type="match status" value="1"/>
</dbReference>
<dbReference type="GO" id="GO:0000922">
    <property type="term" value="C:spindle pole"/>
    <property type="evidence" value="ECO:0007669"/>
    <property type="project" value="InterPro"/>
</dbReference>
<feature type="compositionally biased region" description="Low complexity" evidence="6">
    <location>
        <begin position="466"/>
        <end position="484"/>
    </location>
</feature>
<dbReference type="GO" id="GO:0005874">
    <property type="term" value="C:microtubule"/>
    <property type="evidence" value="ECO:0007669"/>
    <property type="project" value="UniProtKB-KW"/>
</dbReference>
<dbReference type="GO" id="GO:0051321">
    <property type="term" value="P:meiotic cell cycle"/>
    <property type="evidence" value="ECO:0007669"/>
    <property type="project" value="TreeGrafter"/>
</dbReference>
<dbReference type="GO" id="GO:0043015">
    <property type="term" value="F:gamma-tubulin binding"/>
    <property type="evidence" value="ECO:0007669"/>
    <property type="project" value="InterPro"/>
</dbReference>
<dbReference type="GO" id="GO:0000278">
    <property type="term" value="P:mitotic cell cycle"/>
    <property type="evidence" value="ECO:0007669"/>
    <property type="project" value="TreeGrafter"/>
</dbReference>
<dbReference type="InterPro" id="IPR007259">
    <property type="entry name" value="GCP"/>
</dbReference>
<dbReference type="GO" id="GO:0031122">
    <property type="term" value="P:cytoplasmic microtubule organization"/>
    <property type="evidence" value="ECO:0007669"/>
    <property type="project" value="TreeGrafter"/>
</dbReference>
<comment type="caution">
    <text evidence="8">The sequence shown here is derived from an EMBL/GenBank/DDBJ whole genome shotgun (WGS) entry which is preliminary data.</text>
</comment>
<name>A0A8H7H7H2_9AGAM</name>
<dbReference type="AlphaFoldDB" id="A0A8H7H7H2"/>
<dbReference type="GO" id="GO:0051225">
    <property type="term" value="P:spindle assembly"/>
    <property type="evidence" value="ECO:0007669"/>
    <property type="project" value="TreeGrafter"/>
</dbReference>
<comment type="similarity">
    <text evidence="1 5">Belongs to the TUBGCP family.</text>
</comment>
<feature type="domain" description="Gamma tubulin complex component C-terminal" evidence="7">
    <location>
        <begin position="568"/>
        <end position="954"/>
    </location>
</feature>
<dbReference type="PANTHER" id="PTHR19302:SF70">
    <property type="entry name" value="GAMMA-TUBULIN COMPLEX COMPONENT 6"/>
    <property type="match status" value="1"/>
</dbReference>
<evidence type="ECO:0000256" key="4">
    <source>
        <dbReference type="ARBA" id="ARBA00023212"/>
    </source>
</evidence>
<dbReference type="EMBL" id="JACYCC010000039">
    <property type="protein sequence ID" value="KAF8678217.1"/>
    <property type="molecule type" value="Genomic_DNA"/>
</dbReference>
<proteinExistence type="inferred from homology"/>
<dbReference type="GO" id="GO:0007020">
    <property type="term" value="P:microtubule nucleation"/>
    <property type="evidence" value="ECO:0007669"/>
    <property type="project" value="InterPro"/>
</dbReference>
<dbReference type="PANTHER" id="PTHR19302">
    <property type="entry name" value="GAMMA TUBULIN COMPLEX PROTEIN"/>
    <property type="match status" value="1"/>
</dbReference>
<feature type="region of interest" description="Disordered" evidence="6">
    <location>
        <begin position="447"/>
        <end position="484"/>
    </location>
</feature>
<evidence type="ECO:0000256" key="5">
    <source>
        <dbReference type="RuleBase" id="RU363050"/>
    </source>
</evidence>
<evidence type="ECO:0000256" key="6">
    <source>
        <dbReference type="SAM" id="MobiDB-lite"/>
    </source>
</evidence>
<evidence type="ECO:0000259" key="7">
    <source>
        <dbReference type="Pfam" id="PF04130"/>
    </source>
</evidence>
<reference evidence="8" key="1">
    <citation type="submission" date="2020-09" db="EMBL/GenBank/DDBJ databases">
        <title>Comparative genome analyses of four rice-infecting Rhizoctonia solani isolates reveal extensive enrichment of homogalacturonan modification genes.</title>
        <authorList>
            <person name="Lee D.-Y."/>
            <person name="Jeon J."/>
            <person name="Kim K.-T."/>
            <person name="Cheong K."/>
            <person name="Song H."/>
            <person name="Choi G."/>
            <person name="Ko J."/>
            <person name="Opiyo S.O."/>
            <person name="Zuo S."/>
            <person name="Madhav S."/>
            <person name="Lee Y.-H."/>
            <person name="Wang G.-L."/>
        </authorList>
    </citation>
    <scope>NUCLEOTIDE SEQUENCE</scope>
    <source>
        <strain evidence="8">AG1-IA YN-7</strain>
    </source>
</reference>
<accession>A0A8H7H7H2</accession>
<keyword evidence="3 5" id="KW-0493">Microtubule</keyword>